<dbReference type="AlphaFoldDB" id="A0A1D1VW16"/>
<name>A0A1D1VW16_RAMVA</name>
<keyword evidence="3" id="KW-1185">Reference proteome</keyword>
<feature type="compositionally biased region" description="Basic and acidic residues" evidence="1">
    <location>
        <begin position="88"/>
        <end position="104"/>
    </location>
</feature>
<comment type="caution">
    <text evidence="2">The sequence shown here is derived from an EMBL/GenBank/DDBJ whole genome shotgun (WGS) entry which is preliminary data.</text>
</comment>
<dbReference type="Proteomes" id="UP000186922">
    <property type="component" value="Unassembled WGS sequence"/>
</dbReference>
<gene>
    <name evidence="2" type="primary">RvY_15753-1</name>
    <name evidence="2" type="synonym">RvY_15753.1</name>
    <name evidence="2" type="ORF">RvY_15753</name>
</gene>
<accession>A0A1D1VW16</accession>
<evidence type="ECO:0000313" key="2">
    <source>
        <dbReference type="EMBL" id="GAV05655.1"/>
    </source>
</evidence>
<dbReference type="EMBL" id="BDGG01000012">
    <property type="protein sequence ID" value="GAV05655.1"/>
    <property type="molecule type" value="Genomic_DNA"/>
</dbReference>
<sequence>MRPITPRYTSCRLTLQTVQYCTQKRYSHSDDVIFLLVNEDQPSSTCVGPPAACVDELGAGSNSRSEEARTGRFVWSNCGAKMQTQGNSREKHCSSQEDHAALGK</sequence>
<reference evidence="2 3" key="1">
    <citation type="journal article" date="2016" name="Nat. Commun.">
        <title>Extremotolerant tardigrade genome and improved radiotolerance of human cultured cells by tardigrade-unique protein.</title>
        <authorList>
            <person name="Hashimoto T."/>
            <person name="Horikawa D.D."/>
            <person name="Saito Y."/>
            <person name="Kuwahara H."/>
            <person name="Kozuka-Hata H."/>
            <person name="Shin-I T."/>
            <person name="Minakuchi Y."/>
            <person name="Ohishi K."/>
            <person name="Motoyama A."/>
            <person name="Aizu T."/>
            <person name="Enomoto A."/>
            <person name="Kondo K."/>
            <person name="Tanaka S."/>
            <person name="Hara Y."/>
            <person name="Koshikawa S."/>
            <person name="Sagara H."/>
            <person name="Miura T."/>
            <person name="Yokobori S."/>
            <person name="Miyagawa K."/>
            <person name="Suzuki Y."/>
            <person name="Kubo T."/>
            <person name="Oyama M."/>
            <person name="Kohara Y."/>
            <person name="Fujiyama A."/>
            <person name="Arakawa K."/>
            <person name="Katayama T."/>
            <person name="Toyoda A."/>
            <person name="Kunieda T."/>
        </authorList>
    </citation>
    <scope>NUCLEOTIDE SEQUENCE [LARGE SCALE GENOMIC DNA]</scope>
    <source>
        <strain evidence="2 3">YOKOZUNA-1</strain>
    </source>
</reference>
<protein>
    <submittedName>
        <fullName evidence="2">Uncharacterized protein</fullName>
    </submittedName>
</protein>
<feature type="region of interest" description="Disordered" evidence="1">
    <location>
        <begin position="83"/>
        <end position="104"/>
    </location>
</feature>
<evidence type="ECO:0000313" key="3">
    <source>
        <dbReference type="Proteomes" id="UP000186922"/>
    </source>
</evidence>
<proteinExistence type="predicted"/>
<evidence type="ECO:0000256" key="1">
    <source>
        <dbReference type="SAM" id="MobiDB-lite"/>
    </source>
</evidence>
<organism evidence="2 3">
    <name type="scientific">Ramazzottius varieornatus</name>
    <name type="common">Water bear</name>
    <name type="synonym">Tardigrade</name>
    <dbReference type="NCBI Taxonomy" id="947166"/>
    <lineage>
        <taxon>Eukaryota</taxon>
        <taxon>Metazoa</taxon>
        <taxon>Ecdysozoa</taxon>
        <taxon>Tardigrada</taxon>
        <taxon>Eutardigrada</taxon>
        <taxon>Parachela</taxon>
        <taxon>Hypsibioidea</taxon>
        <taxon>Ramazzottiidae</taxon>
        <taxon>Ramazzottius</taxon>
    </lineage>
</organism>